<keyword evidence="2" id="KW-1185">Reference proteome</keyword>
<name>A0A067LYM3_BOTB1</name>
<proteinExistence type="predicted"/>
<protein>
    <submittedName>
        <fullName evidence="1">Uncharacterized protein</fullName>
    </submittedName>
</protein>
<sequence length="167" mass="18874">MKLWLERSRSHPLDLFFNTQPSGTSSKSLGLILLTALEHLKSSILQCAEPRCINLTIDTDQSFKNVRLILLELALSRSHIRLLSLTVRNHMSPLRSSHAHHWKSVPLSEMLRGVTALRVDAFYFPWDHPAIQISLNSQSLGWTVPIHLPFPNSRQSCTVVLCSNISS</sequence>
<evidence type="ECO:0000313" key="2">
    <source>
        <dbReference type="Proteomes" id="UP000027195"/>
    </source>
</evidence>
<organism evidence="1 2">
    <name type="scientific">Botryobasidium botryosum (strain FD-172 SS1)</name>
    <dbReference type="NCBI Taxonomy" id="930990"/>
    <lineage>
        <taxon>Eukaryota</taxon>
        <taxon>Fungi</taxon>
        <taxon>Dikarya</taxon>
        <taxon>Basidiomycota</taxon>
        <taxon>Agaricomycotina</taxon>
        <taxon>Agaricomycetes</taxon>
        <taxon>Cantharellales</taxon>
        <taxon>Botryobasidiaceae</taxon>
        <taxon>Botryobasidium</taxon>
    </lineage>
</organism>
<dbReference type="EMBL" id="KL198092">
    <property type="protein sequence ID" value="KDQ08324.1"/>
    <property type="molecule type" value="Genomic_DNA"/>
</dbReference>
<dbReference type="OrthoDB" id="3252356at2759"/>
<dbReference type="Proteomes" id="UP000027195">
    <property type="component" value="Unassembled WGS sequence"/>
</dbReference>
<accession>A0A067LYM3</accession>
<dbReference type="HOGENOM" id="CLU_1594261_0_0_1"/>
<evidence type="ECO:0000313" key="1">
    <source>
        <dbReference type="EMBL" id="KDQ08324.1"/>
    </source>
</evidence>
<dbReference type="InParanoid" id="A0A067LYM3"/>
<gene>
    <name evidence="1" type="ORF">BOTBODRAFT_568985</name>
</gene>
<reference evidence="2" key="1">
    <citation type="journal article" date="2014" name="Proc. Natl. Acad. Sci. U.S.A.">
        <title>Extensive sampling of basidiomycete genomes demonstrates inadequacy of the white-rot/brown-rot paradigm for wood decay fungi.</title>
        <authorList>
            <person name="Riley R."/>
            <person name="Salamov A.A."/>
            <person name="Brown D.W."/>
            <person name="Nagy L.G."/>
            <person name="Floudas D."/>
            <person name="Held B.W."/>
            <person name="Levasseur A."/>
            <person name="Lombard V."/>
            <person name="Morin E."/>
            <person name="Otillar R."/>
            <person name="Lindquist E.A."/>
            <person name="Sun H."/>
            <person name="LaButti K.M."/>
            <person name="Schmutz J."/>
            <person name="Jabbour D."/>
            <person name="Luo H."/>
            <person name="Baker S.E."/>
            <person name="Pisabarro A.G."/>
            <person name="Walton J.D."/>
            <person name="Blanchette R.A."/>
            <person name="Henrissat B."/>
            <person name="Martin F."/>
            <person name="Cullen D."/>
            <person name="Hibbett D.S."/>
            <person name="Grigoriev I.V."/>
        </authorList>
    </citation>
    <scope>NUCLEOTIDE SEQUENCE [LARGE SCALE GENOMIC DNA]</scope>
    <source>
        <strain evidence="2">FD-172 SS1</strain>
    </source>
</reference>
<dbReference type="AlphaFoldDB" id="A0A067LYM3"/>